<accession>A0A9F5IEA4</accession>
<dbReference type="SUPFAM" id="SSF53098">
    <property type="entry name" value="Ribonuclease H-like"/>
    <property type="match status" value="1"/>
</dbReference>
<dbReference type="PANTHER" id="PTHR46289:SF17">
    <property type="entry name" value="HAT C-TERMINAL DIMERISATION DOMAIN-CONTAINING PROTEIN"/>
    <property type="match status" value="1"/>
</dbReference>
<evidence type="ECO:0000256" key="1">
    <source>
        <dbReference type="SAM" id="Coils"/>
    </source>
</evidence>
<evidence type="ECO:0000259" key="3">
    <source>
        <dbReference type="Pfam" id="PF14291"/>
    </source>
</evidence>
<evidence type="ECO:0000313" key="5">
    <source>
        <dbReference type="RefSeq" id="XP_025022149.1"/>
    </source>
</evidence>
<dbReference type="InterPro" id="IPR052958">
    <property type="entry name" value="IFN-induced_PKR_regulator"/>
</dbReference>
<dbReference type="OrthoDB" id="10062065at2759"/>
<feature type="region of interest" description="Disordered" evidence="2">
    <location>
        <begin position="112"/>
        <end position="134"/>
    </location>
</feature>
<feature type="coiled-coil region" evidence="1">
    <location>
        <begin position="719"/>
        <end position="746"/>
    </location>
</feature>
<dbReference type="RefSeq" id="XP_025022149.1">
    <property type="nucleotide sequence ID" value="XM_025166381.1"/>
</dbReference>
<dbReference type="OMA" id="DMMKVYE"/>
<dbReference type="GeneID" id="103060530"/>
<gene>
    <name evidence="5" type="primary">LOC103060530</name>
</gene>
<keyword evidence="4" id="KW-1185">Reference proteome</keyword>
<dbReference type="InterPro" id="IPR012337">
    <property type="entry name" value="RNaseH-like_sf"/>
</dbReference>
<dbReference type="AlphaFoldDB" id="A0A9F5IEA4"/>
<dbReference type="InterPro" id="IPR025398">
    <property type="entry name" value="DUF4371"/>
</dbReference>
<reference evidence="5" key="1">
    <citation type="submission" date="2025-08" db="UniProtKB">
        <authorList>
            <consortium name="RefSeq"/>
        </authorList>
    </citation>
    <scope>IDENTIFICATION</scope>
    <source>
        <tissue evidence="5">Liver</tissue>
    </source>
</reference>
<feature type="compositionally biased region" description="Basic and acidic residues" evidence="2">
    <location>
        <begin position="112"/>
        <end position="123"/>
    </location>
</feature>
<sequence length="865" mass="97839">MCKKTSEELQALGRHPVSQSVEAIKIWEKVTPICIIGNNKIQKIKGGVALIILQNLEEEEEKILILIITEGEHFPSWPPCIKLAVPPSRSRAPQPPGMEIRSLFGKRKIVEEETSQKKRRNEEESSSSSCSGSPAEYECIMDDLEFAVHPYDIGLYVNSPTPLTDDVKYNLLVNTYTPAHDYNFKGDSTGIRSFRHIWLIRYSPWLSYSSYLKGPFCKYCIVFPQPDLCGRQGGFIMVPFVRYNDFHVCAKKHMSSAWHRSAEIDATNFLTSRNVFETNFACQIDSSINRIVNENRKKLHSILSTIVFCGTHDIPLRGETSKTGNMQSLLAFRVEAGDATLREHLESDAGNARDTSAQIEHELIKLCVDVVREEIVSDANSSAGFSVLVGESAEISGEEQLSLGIRFVDTAGTKPVIREEFLGFATFKGWDATSIAETIIEECTKYGLNLEKLYGQGYDGCSKLAGKEDSVQAKIKSRYPKATFVHCAAHTLNLAVNDLNAVPEIRNTVGTIKAIIRFFRESTSRRNLIPAVPLLGETHWTAKYKTVRMFSKNFEQIFHQLGKLATTAAGQTSQDAYQLYCASGTPSFLFCLVIISTYCSKLESVTQSLQAVQLDMMKVYEHVQELLSVFRGHKEKAEEHFKGIVLEVQELAEKLGIDLSVPRQRGPQKNCPNASGQAEEEYFRQSLYIPYLNSVISWLESRFAPESKAVFGIFSLHPVEMAKVGLEKLKTEMEEISELYEIENLETEAVTWFEKWLRKKEEAVENGENGLLDLLQYVDRYPSVQQAILIALTLPVTACTVEKPFSTMRRVKTWLRSTEADDRLPELCVMSAHRVKINENKDELLQKVIERFGEDNRRLQFLFEK</sequence>
<keyword evidence="1" id="KW-0175">Coiled coil</keyword>
<name>A0A9F5IEA4_PYTBI</name>
<evidence type="ECO:0000313" key="4">
    <source>
        <dbReference type="Proteomes" id="UP000695026"/>
    </source>
</evidence>
<dbReference type="PANTHER" id="PTHR46289">
    <property type="entry name" value="52 KDA REPRESSOR OF THE INHIBITOR OF THE PROTEIN KINASE-LIKE PROTEIN-RELATED"/>
    <property type="match status" value="1"/>
</dbReference>
<proteinExistence type="predicted"/>
<feature type="domain" description="DUF4371" evidence="3">
    <location>
        <begin position="244"/>
        <end position="467"/>
    </location>
</feature>
<protein>
    <submittedName>
        <fullName evidence="5">52 kDa repressor of the inhibitor of the protein kinase-like</fullName>
    </submittedName>
</protein>
<dbReference type="Pfam" id="PF14291">
    <property type="entry name" value="DUF4371"/>
    <property type="match status" value="1"/>
</dbReference>
<dbReference type="Proteomes" id="UP000695026">
    <property type="component" value="Unplaced"/>
</dbReference>
<evidence type="ECO:0000256" key="2">
    <source>
        <dbReference type="SAM" id="MobiDB-lite"/>
    </source>
</evidence>
<organism evidence="4 5">
    <name type="scientific">Python bivittatus</name>
    <name type="common">Burmese python</name>
    <name type="synonym">Python molurus bivittatus</name>
    <dbReference type="NCBI Taxonomy" id="176946"/>
    <lineage>
        <taxon>Eukaryota</taxon>
        <taxon>Metazoa</taxon>
        <taxon>Chordata</taxon>
        <taxon>Craniata</taxon>
        <taxon>Vertebrata</taxon>
        <taxon>Euteleostomi</taxon>
        <taxon>Lepidosauria</taxon>
        <taxon>Squamata</taxon>
        <taxon>Bifurcata</taxon>
        <taxon>Unidentata</taxon>
        <taxon>Episquamata</taxon>
        <taxon>Toxicofera</taxon>
        <taxon>Serpentes</taxon>
        <taxon>Henophidia</taxon>
        <taxon>Pythonidae</taxon>
        <taxon>Python</taxon>
    </lineage>
</organism>
<dbReference type="KEGG" id="pbi:103060530"/>